<reference evidence="2" key="1">
    <citation type="submission" date="2022-07" db="EMBL/GenBank/DDBJ databases">
        <title>Phylogenomic reconstructions and comparative analyses of Kickxellomycotina fungi.</title>
        <authorList>
            <person name="Reynolds N.K."/>
            <person name="Stajich J.E."/>
            <person name="Barry K."/>
            <person name="Grigoriev I.V."/>
            <person name="Crous P."/>
            <person name="Smith M.E."/>
        </authorList>
    </citation>
    <scope>NUCLEOTIDE SEQUENCE</scope>
    <source>
        <strain evidence="2">NRRL 1566</strain>
    </source>
</reference>
<evidence type="ECO:0000256" key="1">
    <source>
        <dbReference type="SAM" id="SignalP"/>
    </source>
</evidence>
<dbReference type="AlphaFoldDB" id="A0A9W8ICM3"/>
<name>A0A9W8ICM3_9FUNG</name>
<accession>A0A9W8ICM3</accession>
<evidence type="ECO:0000313" key="3">
    <source>
        <dbReference type="Proteomes" id="UP001139887"/>
    </source>
</evidence>
<protein>
    <submittedName>
        <fullName evidence="2">Uncharacterized protein</fullName>
    </submittedName>
</protein>
<dbReference type="Proteomes" id="UP001139887">
    <property type="component" value="Unassembled WGS sequence"/>
</dbReference>
<keyword evidence="1" id="KW-0732">Signal</keyword>
<feature type="chain" id="PRO_5040857788" evidence="1">
    <location>
        <begin position="22"/>
        <end position="170"/>
    </location>
</feature>
<gene>
    <name evidence="2" type="ORF">IWW36_003518</name>
</gene>
<dbReference type="EMBL" id="JANBUW010000218">
    <property type="protein sequence ID" value="KAJ2848065.1"/>
    <property type="molecule type" value="Genomic_DNA"/>
</dbReference>
<dbReference type="OrthoDB" id="10610858at2759"/>
<sequence>MSKVAWSWKSKPVLLSSELLAGTLLEDSAIEVVVDAVTADEVDLVVDSDGSIGKVVASPDKAEVPVVVRVSCSDDSAALGGSEEVEVAKKEKRASNPELDEVVAAELGVDEREADVSVEVSLEKDEKVELVLCLVAGSVNANTADEDGECGIVCTESVDSNSVTMESSVV</sequence>
<organism evidence="2 3">
    <name type="scientific">Coemansia brasiliensis</name>
    <dbReference type="NCBI Taxonomy" id="2650707"/>
    <lineage>
        <taxon>Eukaryota</taxon>
        <taxon>Fungi</taxon>
        <taxon>Fungi incertae sedis</taxon>
        <taxon>Zoopagomycota</taxon>
        <taxon>Kickxellomycotina</taxon>
        <taxon>Kickxellomycetes</taxon>
        <taxon>Kickxellales</taxon>
        <taxon>Kickxellaceae</taxon>
        <taxon>Coemansia</taxon>
    </lineage>
</organism>
<feature type="signal peptide" evidence="1">
    <location>
        <begin position="1"/>
        <end position="21"/>
    </location>
</feature>
<proteinExistence type="predicted"/>
<evidence type="ECO:0000313" key="2">
    <source>
        <dbReference type="EMBL" id="KAJ2848065.1"/>
    </source>
</evidence>
<comment type="caution">
    <text evidence="2">The sequence shown here is derived from an EMBL/GenBank/DDBJ whole genome shotgun (WGS) entry which is preliminary data.</text>
</comment>
<keyword evidence="3" id="KW-1185">Reference proteome</keyword>